<dbReference type="Proteomes" id="UP000824469">
    <property type="component" value="Unassembled WGS sequence"/>
</dbReference>
<protein>
    <submittedName>
        <fullName evidence="1">Uncharacterized protein</fullName>
    </submittedName>
</protein>
<sequence>KKDIQTLTSWLRLQDALPSASHGAKFADDVSKEVKQIAKEISEYSGNNHKTSINVLNSIGNIHWVGVGLLIIAGVLERWDAIDNNDIECLKLLKLMNELAKAIKQLQSILYLTSEMETVIKESIQVIAEGAIVCCLQKKKSMWKR</sequence>
<accession>A0AA38F6Q6</accession>
<dbReference type="AlphaFoldDB" id="A0AA38F6Q6"/>
<organism evidence="1 2">
    <name type="scientific">Taxus chinensis</name>
    <name type="common">Chinese yew</name>
    <name type="synonym">Taxus wallichiana var. chinensis</name>
    <dbReference type="NCBI Taxonomy" id="29808"/>
    <lineage>
        <taxon>Eukaryota</taxon>
        <taxon>Viridiplantae</taxon>
        <taxon>Streptophyta</taxon>
        <taxon>Embryophyta</taxon>
        <taxon>Tracheophyta</taxon>
        <taxon>Spermatophyta</taxon>
        <taxon>Pinopsida</taxon>
        <taxon>Pinidae</taxon>
        <taxon>Conifers II</taxon>
        <taxon>Cupressales</taxon>
        <taxon>Taxaceae</taxon>
        <taxon>Taxus</taxon>
    </lineage>
</organism>
<keyword evidence="2" id="KW-1185">Reference proteome</keyword>
<feature type="non-terminal residue" evidence="1">
    <location>
        <position position="145"/>
    </location>
</feature>
<proteinExistence type="predicted"/>
<evidence type="ECO:0000313" key="1">
    <source>
        <dbReference type="EMBL" id="KAH9290816.1"/>
    </source>
</evidence>
<name>A0AA38F6Q6_TAXCH</name>
<gene>
    <name evidence="1" type="ORF">KI387_034933</name>
</gene>
<dbReference type="EMBL" id="JAHRHJ020003813">
    <property type="protein sequence ID" value="KAH9290816.1"/>
    <property type="molecule type" value="Genomic_DNA"/>
</dbReference>
<feature type="non-terminal residue" evidence="1">
    <location>
        <position position="1"/>
    </location>
</feature>
<dbReference type="OMA" id="DNNDIEC"/>
<comment type="caution">
    <text evidence="1">The sequence shown here is derived from an EMBL/GenBank/DDBJ whole genome shotgun (WGS) entry which is preliminary data.</text>
</comment>
<evidence type="ECO:0000313" key="2">
    <source>
        <dbReference type="Proteomes" id="UP000824469"/>
    </source>
</evidence>
<reference evidence="1 2" key="1">
    <citation type="journal article" date="2021" name="Nat. Plants">
        <title>The Taxus genome provides insights into paclitaxel biosynthesis.</title>
        <authorList>
            <person name="Xiong X."/>
            <person name="Gou J."/>
            <person name="Liao Q."/>
            <person name="Li Y."/>
            <person name="Zhou Q."/>
            <person name="Bi G."/>
            <person name="Li C."/>
            <person name="Du R."/>
            <person name="Wang X."/>
            <person name="Sun T."/>
            <person name="Guo L."/>
            <person name="Liang H."/>
            <person name="Lu P."/>
            <person name="Wu Y."/>
            <person name="Zhang Z."/>
            <person name="Ro D.K."/>
            <person name="Shang Y."/>
            <person name="Huang S."/>
            <person name="Yan J."/>
        </authorList>
    </citation>
    <scope>NUCLEOTIDE SEQUENCE [LARGE SCALE GENOMIC DNA]</scope>
    <source>
        <strain evidence="1">Ta-2019</strain>
    </source>
</reference>